<dbReference type="InterPro" id="IPR006264">
    <property type="entry name" value="EPSP_synthase"/>
</dbReference>
<dbReference type="RefSeq" id="WP_205108130.1">
    <property type="nucleotide sequence ID" value="NZ_BAAAHT010000013.1"/>
</dbReference>
<evidence type="ECO:0000256" key="4">
    <source>
        <dbReference type="ARBA" id="ARBA00022679"/>
    </source>
</evidence>
<evidence type="ECO:0000259" key="8">
    <source>
        <dbReference type="Pfam" id="PF00275"/>
    </source>
</evidence>
<feature type="binding site" evidence="7">
    <location>
        <position position="195"/>
    </location>
    <ligand>
        <name>3-phosphoshikimate</name>
        <dbReference type="ChEBI" id="CHEBI:145989"/>
    </ligand>
</feature>
<evidence type="ECO:0000256" key="1">
    <source>
        <dbReference type="ARBA" id="ARBA00004811"/>
    </source>
</evidence>
<dbReference type="NCBIfam" id="TIGR01356">
    <property type="entry name" value="aroA"/>
    <property type="match status" value="1"/>
</dbReference>
<name>A0ABS2L422_9MICO</name>
<feature type="binding site" evidence="7">
    <location>
        <position position="120"/>
    </location>
    <ligand>
        <name>phosphoenolpyruvate</name>
        <dbReference type="ChEBI" id="CHEBI:58702"/>
    </ligand>
</feature>
<feature type="binding site" evidence="7">
    <location>
        <position position="223"/>
    </location>
    <ligand>
        <name>3-phosphoshikimate</name>
        <dbReference type="ChEBI" id="CHEBI:145989"/>
    </ligand>
</feature>
<feature type="binding site" evidence="7">
    <location>
        <position position="369"/>
    </location>
    <ligand>
        <name>phosphoenolpyruvate</name>
        <dbReference type="ChEBI" id="CHEBI:58702"/>
    </ligand>
</feature>
<comment type="subunit">
    <text evidence="7">Monomer.</text>
</comment>
<evidence type="ECO:0000256" key="6">
    <source>
        <dbReference type="ARBA" id="ARBA00044633"/>
    </source>
</evidence>
<accession>A0ABS2L422</accession>
<dbReference type="Proteomes" id="UP000776164">
    <property type="component" value="Unassembled WGS sequence"/>
</dbReference>
<evidence type="ECO:0000256" key="3">
    <source>
        <dbReference type="ARBA" id="ARBA00022605"/>
    </source>
</evidence>
<sequence length="483" mass="49828">MLISRYSTPDFNPYGDAAPLPPNPDWSAPRARGRLTAVVSLPGSKSLTNRELVLSALADAPSRLRSPLHSRDTTLMVAALRSLGVTIDEVAGPGRFGPDWVITPADELLGSTTIDCGLAGTVMRFLPPVSALALGPVMFDGDEGARKRPMATTISSLRALGVDIDSDGRSTLPFTVHGTGRVRGGAVTIDASSSSQFVSGLLLAGARFTDGLRLAHNGDRLPSMPHIEMTIAALAARAVNIESAAAGEWSIDPGAISARDVDIEPDLSNAAPFLAAALVAGGSVTIVGWPSATTQVGDDLLDLLPLFGAEVTREADRVTVTGGPGILGVTLDLSTGGELAPALVAIAALADSPSTITGIGHIRHHETDRLAALATEINRLGGSVTELEDGLHIEPRPLHGGLWQTYHDHRMAHAGAIIGLAVDEVVVENIATTAKTLPEFAELWQGMVYGASDGSQSISSIPVAAASHFPAPVSGSDESGAPA</sequence>
<dbReference type="InterPro" id="IPR023193">
    <property type="entry name" value="EPSP_synthase_CS"/>
</dbReference>
<feature type="binding site" evidence="7">
    <location>
        <position position="338"/>
    </location>
    <ligand>
        <name>3-phosphoshikimate</name>
        <dbReference type="ChEBI" id="CHEBI:145989"/>
    </ligand>
</feature>
<feature type="binding site" evidence="7">
    <location>
        <position position="45"/>
    </location>
    <ligand>
        <name>phosphoenolpyruvate</name>
        <dbReference type="ChEBI" id="CHEBI:58702"/>
    </ligand>
</feature>
<feature type="binding site" evidence="7">
    <location>
        <position position="148"/>
    </location>
    <ligand>
        <name>phosphoenolpyruvate</name>
        <dbReference type="ChEBI" id="CHEBI:58702"/>
    </ligand>
</feature>
<keyword evidence="5 7" id="KW-0057">Aromatic amino acid biosynthesis</keyword>
<dbReference type="PANTHER" id="PTHR21090:SF5">
    <property type="entry name" value="PENTAFUNCTIONAL AROM POLYPEPTIDE"/>
    <property type="match status" value="1"/>
</dbReference>
<dbReference type="PROSITE" id="PS00104">
    <property type="entry name" value="EPSP_SYNTHASE_1"/>
    <property type="match status" value="1"/>
</dbReference>
<comment type="similarity">
    <text evidence="2 7">Belongs to the EPSP synthase family.</text>
</comment>
<protein>
    <recommendedName>
        <fullName evidence="7">3-phosphoshikimate 1-carboxyvinyltransferase</fullName>
        <ecNumber evidence="7">2.5.1.19</ecNumber>
    </recommendedName>
    <alternativeName>
        <fullName evidence="7">5-enolpyruvylshikimate-3-phosphate synthase</fullName>
        <shortName evidence="7">EPSP synthase</shortName>
        <shortName evidence="7">EPSPS</shortName>
    </alternativeName>
</protein>
<proteinExistence type="inferred from homology"/>
<dbReference type="Gene3D" id="3.65.10.10">
    <property type="entry name" value="Enolpyruvate transferase domain"/>
    <property type="match status" value="2"/>
</dbReference>
<keyword evidence="4 7" id="KW-0808">Transferase</keyword>
<dbReference type="Pfam" id="PF00275">
    <property type="entry name" value="EPSP_synthase"/>
    <property type="match status" value="1"/>
</dbReference>
<comment type="caution">
    <text evidence="7">Lacks conserved residue(s) required for the propagation of feature annotation.</text>
</comment>
<keyword evidence="10" id="KW-1185">Reference proteome</keyword>
<evidence type="ECO:0000256" key="2">
    <source>
        <dbReference type="ARBA" id="ARBA00009948"/>
    </source>
</evidence>
<feature type="binding site" evidence="7">
    <location>
        <position position="196"/>
    </location>
    <ligand>
        <name>3-phosphoshikimate</name>
        <dbReference type="ChEBI" id="CHEBI:145989"/>
    </ligand>
</feature>
<feature type="binding site" evidence="7">
    <location>
        <position position="410"/>
    </location>
    <ligand>
        <name>phosphoenolpyruvate</name>
        <dbReference type="ChEBI" id="CHEBI:58702"/>
    </ligand>
</feature>
<comment type="caution">
    <text evidence="9">The sequence shown here is derived from an EMBL/GenBank/DDBJ whole genome shotgun (WGS) entry which is preliminary data.</text>
</comment>
<feature type="domain" description="Enolpyruvate transferase" evidence="8">
    <location>
        <begin position="31"/>
        <end position="442"/>
    </location>
</feature>
<dbReference type="PANTHER" id="PTHR21090">
    <property type="entry name" value="AROM/DEHYDROQUINATE SYNTHASE"/>
    <property type="match status" value="1"/>
</dbReference>
<dbReference type="EMBL" id="JAFBBU010000001">
    <property type="protein sequence ID" value="MBM7471851.1"/>
    <property type="molecule type" value="Genomic_DNA"/>
</dbReference>
<dbReference type="EC" id="2.5.1.19" evidence="7"/>
<dbReference type="PROSITE" id="PS00885">
    <property type="entry name" value="EPSP_SYNTHASE_2"/>
    <property type="match status" value="1"/>
</dbReference>
<dbReference type="CDD" id="cd01556">
    <property type="entry name" value="EPSP_synthase"/>
    <property type="match status" value="1"/>
</dbReference>
<gene>
    <name evidence="7" type="primary">aroA</name>
    <name evidence="9" type="ORF">JOE66_001485</name>
</gene>
<feature type="active site" description="Proton acceptor" evidence="7">
    <location>
        <position position="338"/>
    </location>
</feature>
<feature type="binding site" evidence="7">
    <location>
        <position position="365"/>
    </location>
    <ligand>
        <name>3-phosphoshikimate</name>
        <dbReference type="ChEBI" id="CHEBI:145989"/>
    </ligand>
</feature>
<evidence type="ECO:0000256" key="5">
    <source>
        <dbReference type="ARBA" id="ARBA00023141"/>
    </source>
</evidence>
<feature type="binding site" evidence="7">
    <location>
        <position position="45"/>
    </location>
    <ligand>
        <name>3-phosphoshikimate</name>
        <dbReference type="ChEBI" id="CHEBI:145989"/>
    </ligand>
</feature>
<dbReference type="PIRSF" id="PIRSF000505">
    <property type="entry name" value="EPSPS"/>
    <property type="match status" value="1"/>
</dbReference>
<feature type="binding site" evidence="7">
    <location>
        <position position="196"/>
    </location>
    <ligand>
        <name>phosphoenolpyruvate</name>
        <dbReference type="ChEBI" id="CHEBI:58702"/>
    </ligand>
</feature>
<feature type="binding site" evidence="7">
    <location>
        <position position="194"/>
    </location>
    <ligand>
        <name>3-phosphoshikimate</name>
        <dbReference type="ChEBI" id="CHEBI:145989"/>
    </ligand>
</feature>
<dbReference type="InterPro" id="IPR036968">
    <property type="entry name" value="Enolpyruvate_Tfrase_sf"/>
</dbReference>
<evidence type="ECO:0000256" key="7">
    <source>
        <dbReference type="HAMAP-Rule" id="MF_00210"/>
    </source>
</evidence>
<keyword evidence="7" id="KW-0963">Cytoplasm</keyword>
<feature type="binding site" evidence="7">
    <location>
        <position position="50"/>
    </location>
    <ligand>
        <name>3-phosphoshikimate</name>
        <dbReference type="ChEBI" id="CHEBI:145989"/>
    </ligand>
</feature>
<keyword evidence="3 7" id="KW-0028">Amino-acid biosynthesis</keyword>
<comment type="pathway">
    <text evidence="1 7">Metabolic intermediate biosynthesis; chorismate biosynthesis; chorismate from D-erythrose 4-phosphate and phosphoenolpyruvate: step 6/7.</text>
</comment>
<feature type="binding site" evidence="7">
    <location>
        <position position="46"/>
    </location>
    <ligand>
        <name>3-phosphoshikimate</name>
        <dbReference type="ChEBI" id="CHEBI:145989"/>
    </ligand>
</feature>
<dbReference type="GO" id="GO:0003866">
    <property type="term" value="F:3-phosphoshikimate 1-carboxyvinyltransferase activity"/>
    <property type="evidence" value="ECO:0007669"/>
    <property type="project" value="UniProtKB-EC"/>
</dbReference>
<dbReference type="SUPFAM" id="SSF55205">
    <property type="entry name" value="EPT/RTPC-like"/>
    <property type="match status" value="1"/>
</dbReference>
<evidence type="ECO:0000313" key="10">
    <source>
        <dbReference type="Proteomes" id="UP000776164"/>
    </source>
</evidence>
<evidence type="ECO:0000313" key="9">
    <source>
        <dbReference type="EMBL" id="MBM7471851.1"/>
    </source>
</evidence>
<feature type="binding site" evidence="7">
    <location>
        <position position="435"/>
    </location>
    <ligand>
        <name>phosphoenolpyruvate</name>
        <dbReference type="ChEBI" id="CHEBI:58702"/>
    </ligand>
</feature>
<comment type="subcellular location">
    <subcellularLocation>
        <location evidence="7">Cytoplasm</location>
    </subcellularLocation>
</comment>
<comment type="function">
    <text evidence="7">Catalyzes the transfer of the enolpyruvyl moiety of phosphoenolpyruvate (PEP) to the 5-hydroxyl of shikimate-3-phosphate (S3P) to produce enolpyruvyl shikimate-3-phosphate and inorganic phosphate.</text>
</comment>
<organism evidence="9 10">
    <name type="scientific">Subtercola frigoramans</name>
    <dbReference type="NCBI Taxonomy" id="120298"/>
    <lineage>
        <taxon>Bacteria</taxon>
        <taxon>Bacillati</taxon>
        <taxon>Actinomycetota</taxon>
        <taxon>Actinomycetes</taxon>
        <taxon>Micrococcales</taxon>
        <taxon>Microbacteriaceae</taxon>
        <taxon>Subtercola</taxon>
    </lineage>
</organism>
<comment type="catalytic activity">
    <reaction evidence="6">
        <text>3-phosphoshikimate + phosphoenolpyruvate = 5-O-(1-carboxyvinyl)-3-phosphoshikimate + phosphate</text>
        <dbReference type="Rhea" id="RHEA:21256"/>
        <dbReference type="ChEBI" id="CHEBI:43474"/>
        <dbReference type="ChEBI" id="CHEBI:57701"/>
        <dbReference type="ChEBI" id="CHEBI:58702"/>
        <dbReference type="ChEBI" id="CHEBI:145989"/>
        <dbReference type="EC" id="2.5.1.19"/>
    </reaction>
    <physiologicalReaction direction="left-to-right" evidence="6">
        <dbReference type="Rhea" id="RHEA:21257"/>
    </physiologicalReaction>
</comment>
<dbReference type="HAMAP" id="MF_00210">
    <property type="entry name" value="EPSP_synth"/>
    <property type="match status" value="1"/>
</dbReference>
<dbReference type="InterPro" id="IPR001986">
    <property type="entry name" value="Enolpyruvate_Tfrase_dom"/>
</dbReference>
<dbReference type="InterPro" id="IPR013792">
    <property type="entry name" value="RNA3'P_cycl/enolpyr_Trfase_a/b"/>
</dbReference>
<reference evidence="9 10" key="1">
    <citation type="submission" date="2021-01" db="EMBL/GenBank/DDBJ databases">
        <title>Sequencing the genomes of 1000 actinobacteria strains.</title>
        <authorList>
            <person name="Klenk H.-P."/>
        </authorList>
    </citation>
    <scope>NUCLEOTIDE SEQUENCE [LARGE SCALE GENOMIC DNA]</scope>
    <source>
        <strain evidence="9 10">DSM 13057</strain>
    </source>
</reference>